<dbReference type="Proteomes" id="UP000255389">
    <property type="component" value="Unassembled WGS sequence"/>
</dbReference>
<dbReference type="AlphaFoldDB" id="A0A378U750"/>
<name>A0A378U750_MYCFO</name>
<proteinExistence type="predicted"/>
<evidence type="ECO:0000313" key="1">
    <source>
        <dbReference type="EMBL" id="STZ73224.1"/>
    </source>
</evidence>
<accession>A0A378U750</accession>
<protein>
    <submittedName>
        <fullName evidence="1">Uncharacterized protein</fullName>
    </submittedName>
</protein>
<dbReference type="EMBL" id="UGQY01000001">
    <property type="protein sequence ID" value="STZ73224.1"/>
    <property type="molecule type" value="Genomic_DNA"/>
</dbReference>
<sequence>MVNCRPAVKSSHPADRLDETTIHELFGAWSDEYWGRTVTVDIESVYDYEPQEWVEDLVTNALSVLAKVDILVTRTPLRTADDKIYIALDGQEILARDINDDCLDAVHAVLGRLEEITAERGRRERWYVCGAPVGSGFFVTPEELVTSARVDVRQLNIGEHWYQISSRWWAFPRLPVHSSQIRCISAAISSADAGRRSQASNDTQIDRFADRLWSECVCPWINHMPRFGNWH</sequence>
<organism evidence="1 2">
    <name type="scientific">Mycolicibacterium fortuitum</name>
    <name type="common">Mycobacterium fortuitum</name>
    <dbReference type="NCBI Taxonomy" id="1766"/>
    <lineage>
        <taxon>Bacteria</taxon>
        <taxon>Bacillati</taxon>
        <taxon>Actinomycetota</taxon>
        <taxon>Actinomycetes</taxon>
        <taxon>Mycobacteriales</taxon>
        <taxon>Mycobacteriaceae</taxon>
        <taxon>Mycolicibacterium</taxon>
    </lineage>
</organism>
<evidence type="ECO:0000313" key="2">
    <source>
        <dbReference type="Proteomes" id="UP000255389"/>
    </source>
</evidence>
<gene>
    <name evidence="1" type="ORF">NCTC1542_00765</name>
</gene>
<reference evidence="1 2" key="1">
    <citation type="submission" date="2018-06" db="EMBL/GenBank/DDBJ databases">
        <authorList>
            <consortium name="Pathogen Informatics"/>
            <person name="Doyle S."/>
        </authorList>
    </citation>
    <scope>NUCLEOTIDE SEQUENCE [LARGE SCALE GENOMIC DNA]</scope>
    <source>
        <strain evidence="1 2">NCTC1542</strain>
    </source>
</reference>